<proteinExistence type="predicted"/>
<dbReference type="Proteomes" id="UP000297229">
    <property type="component" value="Unassembled WGS sequence"/>
</dbReference>
<protein>
    <submittedName>
        <fullName evidence="2">Uncharacterized protein</fullName>
    </submittedName>
</protein>
<dbReference type="EMBL" id="PQXM01000837">
    <property type="protein sequence ID" value="TGO68239.1"/>
    <property type="molecule type" value="Genomic_DNA"/>
</dbReference>
<sequence length="61" mass="6936">MGNNESRIEDTKPKHKRLTKKGPSTHAQTSPDDSEMNENISPSTETPSNRENLEWKSSRKP</sequence>
<feature type="compositionally biased region" description="Polar residues" evidence="1">
    <location>
        <begin position="25"/>
        <end position="50"/>
    </location>
</feature>
<feature type="compositionally biased region" description="Basic and acidic residues" evidence="1">
    <location>
        <begin position="51"/>
        <end position="61"/>
    </location>
</feature>
<comment type="caution">
    <text evidence="2">The sequence shown here is derived from an EMBL/GenBank/DDBJ whole genome shotgun (WGS) entry which is preliminary data.</text>
</comment>
<name>A0A4Z1J3E3_9HELO</name>
<reference evidence="2 3" key="1">
    <citation type="submission" date="2017-12" db="EMBL/GenBank/DDBJ databases">
        <title>Comparative genomics of Botrytis spp.</title>
        <authorList>
            <person name="Valero-Jimenez C.A."/>
            <person name="Tapia P."/>
            <person name="Veloso J."/>
            <person name="Silva-Moreno E."/>
            <person name="Staats M."/>
            <person name="Valdes J.H."/>
            <person name="Van Kan J.A.L."/>
        </authorList>
    </citation>
    <scope>NUCLEOTIDE SEQUENCE [LARGE SCALE GENOMIC DNA]</scope>
    <source>
        <strain evidence="2 3">Be9601</strain>
    </source>
</reference>
<feature type="compositionally biased region" description="Basic and acidic residues" evidence="1">
    <location>
        <begin position="1"/>
        <end position="12"/>
    </location>
</feature>
<evidence type="ECO:0000313" key="2">
    <source>
        <dbReference type="EMBL" id="TGO68239.1"/>
    </source>
</evidence>
<evidence type="ECO:0000256" key="1">
    <source>
        <dbReference type="SAM" id="MobiDB-lite"/>
    </source>
</evidence>
<dbReference type="AlphaFoldDB" id="A0A4Z1J3E3"/>
<accession>A0A4Z1J3E3</accession>
<feature type="region of interest" description="Disordered" evidence="1">
    <location>
        <begin position="1"/>
        <end position="61"/>
    </location>
</feature>
<keyword evidence="3" id="KW-1185">Reference proteome</keyword>
<gene>
    <name evidence="2" type="ORF">BELL_0839g00030</name>
</gene>
<evidence type="ECO:0000313" key="3">
    <source>
        <dbReference type="Proteomes" id="UP000297229"/>
    </source>
</evidence>
<organism evidence="2 3">
    <name type="scientific">Botrytis elliptica</name>
    <dbReference type="NCBI Taxonomy" id="278938"/>
    <lineage>
        <taxon>Eukaryota</taxon>
        <taxon>Fungi</taxon>
        <taxon>Dikarya</taxon>
        <taxon>Ascomycota</taxon>
        <taxon>Pezizomycotina</taxon>
        <taxon>Leotiomycetes</taxon>
        <taxon>Helotiales</taxon>
        <taxon>Sclerotiniaceae</taxon>
        <taxon>Botrytis</taxon>
    </lineage>
</organism>